<accession>L7FP00</accession>
<dbReference type="RefSeq" id="XP_004260457.1">
    <property type="nucleotide sequence ID" value="XM_004260409.1"/>
</dbReference>
<name>L7FP00_ENTIV</name>
<evidence type="ECO:0000313" key="1">
    <source>
        <dbReference type="EMBL" id="ELP93686.1"/>
    </source>
</evidence>
<dbReference type="KEGG" id="eiv:EIN_200330"/>
<dbReference type="GeneID" id="14892671"/>
<keyword evidence="2" id="KW-1185">Reference proteome</keyword>
<gene>
    <name evidence="1" type="ORF">EIN_200330</name>
</gene>
<proteinExistence type="predicted"/>
<dbReference type="Proteomes" id="UP000014680">
    <property type="component" value="Unassembled WGS sequence"/>
</dbReference>
<dbReference type="EMBL" id="KB206270">
    <property type="protein sequence ID" value="ELP93686.1"/>
    <property type="molecule type" value="Genomic_DNA"/>
</dbReference>
<dbReference type="AlphaFoldDB" id="L7FP00"/>
<sequence>MIIHNFLSKSSSVKQNIDNAVEAIEKFRLDIMQHTHLSENNLNQKSQEYYDKEMVSLKNLAAKSCRMSIISDEYTLYRNSWYVFYVLFVIDDMTIINRLFDLVVYNNKASGDKLATLIKKVLNDGGIYMIKLSASVTDGGSNCMGKNMGTRMKYENGQETFN</sequence>
<evidence type="ECO:0000313" key="2">
    <source>
        <dbReference type="Proteomes" id="UP000014680"/>
    </source>
</evidence>
<organism evidence="1 2">
    <name type="scientific">Entamoeba invadens IP1</name>
    <dbReference type="NCBI Taxonomy" id="370355"/>
    <lineage>
        <taxon>Eukaryota</taxon>
        <taxon>Amoebozoa</taxon>
        <taxon>Evosea</taxon>
        <taxon>Archamoebae</taxon>
        <taxon>Mastigamoebida</taxon>
        <taxon>Entamoebidae</taxon>
        <taxon>Entamoeba</taxon>
    </lineage>
</organism>
<dbReference type="VEuPathDB" id="AmoebaDB:EIN_200330"/>
<protein>
    <submittedName>
        <fullName evidence="1">Uncharacterized protein</fullName>
    </submittedName>
</protein>
<reference evidence="1 2" key="1">
    <citation type="submission" date="2012-10" db="EMBL/GenBank/DDBJ databases">
        <authorList>
            <person name="Zafar N."/>
            <person name="Inman J."/>
            <person name="Hall N."/>
            <person name="Lorenzi H."/>
            <person name="Caler E."/>
        </authorList>
    </citation>
    <scope>NUCLEOTIDE SEQUENCE [LARGE SCALE GENOMIC DNA]</scope>
    <source>
        <strain evidence="1 2">IP1</strain>
    </source>
</reference>